<organism evidence="5 6">
    <name type="scientific">Paenibacillus roseopurpureus</name>
    <dbReference type="NCBI Taxonomy" id="2918901"/>
    <lineage>
        <taxon>Bacteria</taxon>
        <taxon>Bacillati</taxon>
        <taxon>Bacillota</taxon>
        <taxon>Bacilli</taxon>
        <taxon>Bacillales</taxon>
        <taxon>Paenibacillaceae</taxon>
        <taxon>Paenibacillus</taxon>
    </lineage>
</organism>
<dbReference type="PANTHER" id="PTHR39190:SF1">
    <property type="entry name" value="FLAGELLAR ASSEMBLY FACTOR FLIW"/>
    <property type="match status" value="1"/>
</dbReference>
<name>A0AA96LRG6_9BACL</name>
<dbReference type="KEGG" id="proo:MJB10_00565"/>
<dbReference type="EMBL" id="CP130319">
    <property type="protein sequence ID" value="WNR44694.1"/>
    <property type="molecule type" value="Genomic_DNA"/>
</dbReference>
<evidence type="ECO:0000313" key="5">
    <source>
        <dbReference type="EMBL" id="WNR44694.1"/>
    </source>
</evidence>
<evidence type="ECO:0000256" key="1">
    <source>
        <dbReference type="ARBA" id="ARBA00022490"/>
    </source>
</evidence>
<dbReference type="HAMAP" id="MF_01185">
    <property type="entry name" value="FliW"/>
    <property type="match status" value="1"/>
</dbReference>
<keyword evidence="1 4" id="KW-0963">Cytoplasm</keyword>
<keyword evidence="6" id="KW-1185">Reference proteome</keyword>
<comment type="function">
    <text evidence="4">Acts as an anti-CsrA protein, binds CsrA and prevents it from repressing translation of its target genes, one of which is flagellin. Binds to flagellin and participates in the assembly of the flagellum.</text>
</comment>
<dbReference type="InterPro" id="IPR003775">
    <property type="entry name" value="Flagellar_assembly_factor_FliW"/>
</dbReference>
<dbReference type="InterPro" id="IPR024046">
    <property type="entry name" value="Flagellar_assmbl_FliW_dom_sf"/>
</dbReference>
<keyword evidence="2 4" id="KW-1005">Bacterial flagellum biogenesis</keyword>
<gene>
    <name evidence="4 5" type="primary">fliW</name>
    <name evidence="5" type="ORF">MJB10_00565</name>
</gene>
<reference evidence="5" key="1">
    <citation type="submission" date="2022-02" db="EMBL/GenBank/DDBJ databases">
        <title>Paenibacillus sp. MBLB1832 Whole Genome Shotgun Sequencing.</title>
        <authorList>
            <person name="Hwang C.Y."/>
            <person name="Cho E.-S."/>
            <person name="Seo M.-J."/>
        </authorList>
    </citation>
    <scope>NUCLEOTIDE SEQUENCE</scope>
    <source>
        <strain evidence="5">MBLB1832</strain>
    </source>
</reference>
<dbReference type="Pfam" id="PF02623">
    <property type="entry name" value="FliW"/>
    <property type="match status" value="1"/>
</dbReference>
<dbReference type="Gene3D" id="2.30.290.10">
    <property type="entry name" value="BH3618-like"/>
    <property type="match status" value="1"/>
</dbReference>
<evidence type="ECO:0000313" key="6">
    <source>
        <dbReference type="Proteomes" id="UP001304650"/>
    </source>
</evidence>
<comment type="subunit">
    <text evidence="4">Interacts with translational regulator CsrA and flagellin(s).</text>
</comment>
<dbReference type="RefSeq" id="WP_314800477.1">
    <property type="nucleotide sequence ID" value="NZ_CP130319.1"/>
</dbReference>
<keyword evidence="4" id="KW-0143">Chaperone</keyword>
<dbReference type="GO" id="GO:0044780">
    <property type="term" value="P:bacterial-type flagellum assembly"/>
    <property type="evidence" value="ECO:0007669"/>
    <property type="project" value="UniProtKB-UniRule"/>
</dbReference>
<keyword evidence="5" id="KW-0966">Cell projection</keyword>
<keyword evidence="5" id="KW-0969">Cilium</keyword>
<dbReference type="SUPFAM" id="SSF141457">
    <property type="entry name" value="BH3618-like"/>
    <property type="match status" value="1"/>
</dbReference>
<protein>
    <recommendedName>
        <fullName evidence="4">Flagellar assembly factor FliW</fullName>
    </recommendedName>
</protein>
<evidence type="ECO:0000256" key="2">
    <source>
        <dbReference type="ARBA" id="ARBA00022795"/>
    </source>
</evidence>
<dbReference type="AlphaFoldDB" id="A0AA96LRG6"/>
<dbReference type="PANTHER" id="PTHR39190">
    <property type="entry name" value="FLAGELLAR ASSEMBLY FACTOR FLIW"/>
    <property type="match status" value="1"/>
</dbReference>
<comment type="similarity">
    <text evidence="4">Belongs to the FliW family.</text>
</comment>
<comment type="subcellular location">
    <subcellularLocation>
        <location evidence="4">Cytoplasm</location>
    </subcellularLocation>
</comment>
<dbReference type="NCBIfam" id="NF009793">
    <property type="entry name" value="PRK13285.1-1"/>
    <property type="match status" value="1"/>
</dbReference>
<accession>A0AA96LRG6</accession>
<keyword evidence="3 4" id="KW-0810">Translation regulation</keyword>
<dbReference type="Proteomes" id="UP001304650">
    <property type="component" value="Chromosome"/>
</dbReference>
<evidence type="ECO:0000256" key="4">
    <source>
        <dbReference type="HAMAP-Rule" id="MF_01185"/>
    </source>
</evidence>
<evidence type="ECO:0000256" key="3">
    <source>
        <dbReference type="ARBA" id="ARBA00022845"/>
    </source>
</evidence>
<dbReference type="GO" id="GO:0006417">
    <property type="term" value="P:regulation of translation"/>
    <property type="evidence" value="ECO:0007669"/>
    <property type="project" value="UniProtKB-KW"/>
</dbReference>
<sequence length="151" mass="17035">MMVHTLFFGELQVEDANVITFAQGIPGFEDLTTFTLVQPDNSVPFSYMQSIQDGELAFLVTDPFLFFKDYDFSLPDAALQELKIAQREDVQVWSVVTVNDDYSKITVNLLAPIILNLTSKLAKQIILHDSGYHVKHELILSELDESTHVKG</sequence>
<proteinExistence type="inferred from homology"/>
<dbReference type="GO" id="GO:0005737">
    <property type="term" value="C:cytoplasm"/>
    <property type="evidence" value="ECO:0007669"/>
    <property type="project" value="UniProtKB-SubCell"/>
</dbReference>
<keyword evidence="5" id="KW-0282">Flagellum</keyword>